<feature type="transmembrane region" description="Helical" evidence="2">
    <location>
        <begin position="292"/>
        <end position="310"/>
    </location>
</feature>
<feature type="region of interest" description="Disordered" evidence="1">
    <location>
        <begin position="1"/>
        <end position="24"/>
    </location>
</feature>
<feature type="transmembrane region" description="Helical" evidence="2">
    <location>
        <begin position="137"/>
        <end position="156"/>
    </location>
</feature>
<keyword evidence="2" id="KW-0812">Transmembrane</keyword>
<dbReference type="RefSeq" id="WP_336350824.1">
    <property type="nucleotide sequence ID" value="NZ_JAZAQL010000002.1"/>
</dbReference>
<gene>
    <name evidence="3" type="ORF">ACFQGB_13460</name>
</gene>
<evidence type="ECO:0000256" key="2">
    <source>
        <dbReference type="SAM" id="Phobius"/>
    </source>
</evidence>
<dbReference type="EMBL" id="JBHSXN010000002">
    <property type="protein sequence ID" value="MFC6953874.1"/>
    <property type="molecule type" value="Genomic_DNA"/>
</dbReference>
<feature type="transmembrane region" description="Helical" evidence="2">
    <location>
        <begin position="258"/>
        <end position="280"/>
    </location>
</feature>
<keyword evidence="4" id="KW-1185">Reference proteome</keyword>
<keyword evidence="3" id="KW-0645">Protease</keyword>
<organism evidence="3 4">
    <name type="scientific">Halorubellus litoreus</name>
    <dbReference type="NCBI Taxonomy" id="755308"/>
    <lineage>
        <taxon>Archaea</taxon>
        <taxon>Methanobacteriati</taxon>
        <taxon>Methanobacteriota</taxon>
        <taxon>Stenosarchaea group</taxon>
        <taxon>Halobacteria</taxon>
        <taxon>Halobacteriales</taxon>
        <taxon>Halorubellaceae</taxon>
        <taxon>Halorubellus</taxon>
    </lineage>
</organism>
<keyword evidence="2" id="KW-1133">Transmembrane helix</keyword>
<evidence type="ECO:0000256" key="1">
    <source>
        <dbReference type="SAM" id="MobiDB-lite"/>
    </source>
</evidence>
<dbReference type="InterPro" id="IPR026898">
    <property type="entry name" value="PrsW"/>
</dbReference>
<accession>A0ABD5VK93</accession>
<dbReference type="Proteomes" id="UP001596395">
    <property type="component" value="Unassembled WGS sequence"/>
</dbReference>
<evidence type="ECO:0000313" key="4">
    <source>
        <dbReference type="Proteomes" id="UP001596395"/>
    </source>
</evidence>
<dbReference type="AlphaFoldDB" id="A0ABD5VK93"/>
<feature type="transmembrane region" description="Helical" evidence="2">
    <location>
        <begin position="110"/>
        <end position="131"/>
    </location>
</feature>
<protein>
    <submittedName>
        <fullName evidence="3">PrsW family intramembrane metalloprotease</fullName>
    </submittedName>
</protein>
<feature type="transmembrane region" description="Helical" evidence="2">
    <location>
        <begin position="51"/>
        <end position="72"/>
    </location>
</feature>
<sequence>MGPPDSDDDPGEGAGEPVTDGGYEVSTWEPRTALDRLSVAVYSGIVASARWAVVALAVLAFTAQLGLVVVGITVRPTLGVLTLASILPALVIVGVIWYQNPTMREPVWPLAATFLLSVLLASFAALANSALKSVVTAYVPSVLALVVFFFLVVGPVEETVKWLAVRLYAYRSSAFDAVIDGAVYGAVAGLGFATIENALYISRAVIDAGGFQAAQSLQGAFEVATSRSFVGPGHVLYSAIAGYYLGLAKFSDDHWGPIVVKGLLIAAAIHATYNSIVTLVDFGAFPLVDGGIGFVLFVFAFEGAVGYVLYRKLSRYNRYYRAGATQANAD</sequence>
<name>A0ABD5VK93_9EURY</name>
<proteinExistence type="predicted"/>
<dbReference type="GO" id="GO:0008237">
    <property type="term" value="F:metallopeptidase activity"/>
    <property type="evidence" value="ECO:0007669"/>
    <property type="project" value="UniProtKB-KW"/>
</dbReference>
<reference evidence="3 4" key="1">
    <citation type="journal article" date="2019" name="Int. J. Syst. Evol. Microbiol.">
        <title>The Global Catalogue of Microorganisms (GCM) 10K type strain sequencing project: providing services to taxonomists for standard genome sequencing and annotation.</title>
        <authorList>
            <consortium name="The Broad Institute Genomics Platform"/>
            <consortium name="The Broad Institute Genome Sequencing Center for Infectious Disease"/>
            <person name="Wu L."/>
            <person name="Ma J."/>
        </authorList>
    </citation>
    <scope>NUCLEOTIDE SEQUENCE [LARGE SCALE GENOMIC DNA]</scope>
    <source>
        <strain evidence="3 4">GX26</strain>
    </source>
</reference>
<comment type="caution">
    <text evidence="3">The sequence shown here is derived from an EMBL/GenBank/DDBJ whole genome shotgun (WGS) entry which is preliminary data.</text>
</comment>
<feature type="transmembrane region" description="Helical" evidence="2">
    <location>
        <begin position="78"/>
        <end position="98"/>
    </location>
</feature>
<dbReference type="PANTHER" id="PTHR36844">
    <property type="entry name" value="PROTEASE PRSW"/>
    <property type="match status" value="1"/>
</dbReference>
<dbReference type="Pfam" id="PF13367">
    <property type="entry name" value="PrsW-protease"/>
    <property type="match status" value="1"/>
</dbReference>
<keyword evidence="2" id="KW-0472">Membrane</keyword>
<evidence type="ECO:0000313" key="3">
    <source>
        <dbReference type="EMBL" id="MFC6953874.1"/>
    </source>
</evidence>
<dbReference type="PANTHER" id="PTHR36844:SF1">
    <property type="entry name" value="PROTEASE PRSW"/>
    <property type="match status" value="1"/>
</dbReference>
<keyword evidence="3" id="KW-0482">Metalloprotease</keyword>
<feature type="transmembrane region" description="Helical" evidence="2">
    <location>
        <begin position="229"/>
        <end position="246"/>
    </location>
</feature>
<keyword evidence="3" id="KW-0378">Hydrolase</keyword>
<feature type="compositionally biased region" description="Acidic residues" evidence="1">
    <location>
        <begin position="1"/>
        <end position="11"/>
    </location>
</feature>